<keyword evidence="1" id="KW-1133">Transmembrane helix</keyword>
<sequence length="446" mass="52093">MSEQLIQLILFILIYIYNVCQLNYFNKLLTTRFSSRMMIIFLSLFLTLVSMFLITYKIFIPLTYFILSIVLYFSLRLCFTDLKSVIFIICINIVFQLVLTRDIVIGVSSLITNQSMYTLVQDKGNYMLSFCVSRIIVLFILFNFNKLLPLDVAKKILMNIPILKFTILVKGTLVILMLNSNYIDFYSANIKTTTIPLLMNRGIIALCYYFLLFTQIQQIKFKEVELNNKLISLQLEHQEELYKKRDHYAEILRTYNHDFKSVLTNISYFLDQGDIPKAQEILKTIDSDIKVIVTENQCYSNRLIVDVILNSLSERCKQANIEFNAECSIPDHLSLSDLSLSRIFGNLANNAYEACIKQDQHDERKITFKSYIKDDFFIIYTQNSFNGEIIIEHNRIRTTKQNKKQHGVGIESIKNIVESANGIALFDVNEEKNMFRFYIKIPLSHE</sequence>
<feature type="transmembrane region" description="Helical" evidence="1">
    <location>
        <begin position="126"/>
        <end position="144"/>
    </location>
</feature>
<gene>
    <name evidence="3" type="ORF">J0J70_12815</name>
</gene>
<feature type="transmembrane region" description="Helical" evidence="1">
    <location>
        <begin position="37"/>
        <end position="56"/>
    </location>
</feature>
<dbReference type="CDD" id="cd16935">
    <property type="entry name" value="HATPase_AgrC-ComD-like"/>
    <property type="match status" value="1"/>
</dbReference>
<dbReference type="InterPro" id="IPR036890">
    <property type="entry name" value="HATPase_C_sf"/>
</dbReference>
<feature type="transmembrane region" description="Helical" evidence="1">
    <location>
        <begin position="198"/>
        <end position="216"/>
    </location>
</feature>
<feature type="transmembrane region" description="Helical" evidence="1">
    <location>
        <begin position="86"/>
        <end position="111"/>
    </location>
</feature>
<feature type="transmembrane region" description="Helical" evidence="1">
    <location>
        <begin position="62"/>
        <end position="79"/>
    </location>
</feature>
<accession>A0A9Q9FIQ0</accession>
<evidence type="ECO:0000313" key="4">
    <source>
        <dbReference type="Proteomes" id="UP001058072"/>
    </source>
</evidence>
<dbReference type="EMBL" id="CP071250">
    <property type="protein sequence ID" value="UUF08429.1"/>
    <property type="molecule type" value="Genomic_DNA"/>
</dbReference>
<feature type="transmembrane region" description="Helical" evidence="1">
    <location>
        <begin position="156"/>
        <end position="178"/>
    </location>
</feature>
<dbReference type="PANTHER" id="PTHR40448:SF1">
    <property type="entry name" value="TWO-COMPONENT SENSOR HISTIDINE KINASE"/>
    <property type="match status" value="1"/>
</dbReference>
<keyword evidence="3" id="KW-0808">Transferase</keyword>
<evidence type="ECO:0000259" key="2">
    <source>
        <dbReference type="Pfam" id="PF14501"/>
    </source>
</evidence>
<keyword evidence="3" id="KW-0418">Kinase</keyword>
<name>A0A9Q9FIQ0_9FIRM</name>
<keyword evidence="1" id="KW-0472">Membrane</keyword>
<reference evidence="3" key="1">
    <citation type="submission" date="2021-03" db="EMBL/GenBank/DDBJ databases">
        <title>Comparative Genomics and Metabolomics in the genus Turicibacter.</title>
        <authorList>
            <person name="Maki J."/>
            <person name="Looft T."/>
        </authorList>
    </citation>
    <scope>NUCLEOTIDE SEQUENCE</scope>
    <source>
        <strain evidence="3">ISU324</strain>
    </source>
</reference>
<dbReference type="InterPro" id="IPR032834">
    <property type="entry name" value="NatK-like_C"/>
</dbReference>
<evidence type="ECO:0000313" key="3">
    <source>
        <dbReference type="EMBL" id="UUF08429.1"/>
    </source>
</evidence>
<dbReference type="Gene3D" id="3.30.565.10">
    <property type="entry name" value="Histidine kinase-like ATPase, C-terminal domain"/>
    <property type="match status" value="1"/>
</dbReference>
<dbReference type="Pfam" id="PF14501">
    <property type="entry name" value="HATPase_c_5"/>
    <property type="match status" value="1"/>
</dbReference>
<dbReference type="GO" id="GO:0016301">
    <property type="term" value="F:kinase activity"/>
    <property type="evidence" value="ECO:0007669"/>
    <property type="project" value="UniProtKB-KW"/>
</dbReference>
<dbReference type="AlphaFoldDB" id="A0A9Q9FIQ0"/>
<feature type="domain" description="Sensor histidine kinase NatK-like C-terminal" evidence="2">
    <location>
        <begin position="338"/>
        <end position="442"/>
    </location>
</feature>
<proteinExistence type="predicted"/>
<dbReference type="RefSeq" id="WP_212724152.1">
    <property type="nucleotide sequence ID" value="NZ_CP071250.1"/>
</dbReference>
<dbReference type="Proteomes" id="UP001058072">
    <property type="component" value="Chromosome"/>
</dbReference>
<dbReference type="PANTHER" id="PTHR40448">
    <property type="entry name" value="TWO-COMPONENT SENSOR HISTIDINE KINASE"/>
    <property type="match status" value="1"/>
</dbReference>
<organism evidence="3 4">
    <name type="scientific">Turicibacter bilis</name>
    <dbReference type="NCBI Taxonomy" id="2735723"/>
    <lineage>
        <taxon>Bacteria</taxon>
        <taxon>Bacillati</taxon>
        <taxon>Bacillota</taxon>
        <taxon>Erysipelotrichia</taxon>
        <taxon>Erysipelotrichales</taxon>
        <taxon>Turicibacteraceae</taxon>
        <taxon>Turicibacter</taxon>
    </lineage>
</organism>
<feature type="transmembrane region" description="Helical" evidence="1">
    <location>
        <begin position="6"/>
        <end position="25"/>
    </location>
</feature>
<dbReference type="GO" id="GO:0042802">
    <property type="term" value="F:identical protein binding"/>
    <property type="evidence" value="ECO:0007669"/>
    <property type="project" value="TreeGrafter"/>
</dbReference>
<dbReference type="SUPFAM" id="SSF55874">
    <property type="entry name" value="ATPase domain of HSP90 chaperone/DNA topoisomerase II/histidine kinase"/>
    <property type="match status" value="1"/>
</dbReference>
<protein>
    <submittedName>
        <fullName evidence="3">Sensor histidine kinase</fullName>
    </submittedName>
</protein>
<evidence type="ECO:0000256" key="1">
    <source>
        <dbReference type="SAM" id="Phobius"/>
    </source>
</evidence>
<keyword evidence="1" id="KW-0812">Transmembrane</keyword>